<dbReference type="STRING" id="103827.A0A0N5D3J2"/>
<dbReference type="SMART" id="SM00194">
    <property type="entry name" value="PTPc"/>
    <property type="match status" value="1"/>
</dbReference>
<dbReference type="PANTHER" id="PTHR46163">
    <property type="entry name" value="TYROSINE-PROTEIN PHOSPHATASE-RELATED"/>
    <property type="match status" value="1"/>
</dbReference>
<evidence type="ECO:0000313" key="5">
    <source>
        <dbReference type="WBParaSite" id="TCLT_0000750401-mRNA-1"/>
    </source>
</evidence>
<dbReference type="PROSITE" id="PS00383">
    <property type="entry name" value="TYR_PHOSPHATASE_1"/>
    <property type="match status" value="1"/>
</dbReference>
<dbReference type="GO" id="GO:0004725">
    <property type="term" value="F:protein tyrosine phosphatase activity"/>
    <property type="evidence" value="ECO:0007669"/>
    <property type="project" value="InterPro"/>
</dbReference>
<dbReference type="InterPro" id="IPR029021">
    <property type="entry name" value="Prot-tyrosine_phosphatase-like"/>
</dbReference>
<dbReference type="SUPFAM" id="SSF52799">
    <property type="entry name" value="(Phosphotyrosine protein) phosphatases II"/>
    <property type="match status" value="1"/>
</dbReference>
<dbReference type="PROSITE" id="PS50055">
    <property type="entry name" value="TYR_PHOSPHATASE_PTP"/>
    <property type="match status" value="1"/>
</dbReference>
<evidence type="ECO:0000259" key="1">
    <source>
        <dbReference type="PROSITE" id="PS50055"/>
    </source>
</evidence>
<dbReference type="InterPro" id="IPR000242">
    <property type="entry name" value="PTP_cat"/>
</dbReference>
<dbReference type="InterPro" id="IPR000387">
    <property type="entry name" value="Tyr_Pase_dom"/>
</dbReference>
<dbReference type="AlphaFoldDB" id="A0A0N5D3J2"/>
<dbReference type="WBParaSite" id="TCLT_0000750401-mRNA-1">
    <property type="protein sequence ID" value="TCLT_0000750401-mRNA-1"/>
    <property type="gene ID" value="TCLT_0000750401"/>
</dbReference>
<dbReference type="OrthoDB" id="6144703at2759"/>
<dbReference type="Pfam" id="PF00102">
    <property type="entry name" value="Y_phosphatase"/>
    <property type="match status" value="1"/>
</dbReference>
<evidence type="ECO:0000313" key="4">
    <source>
        <dbReference type="Proteomes" id="UP000276776"/>
    </source>
</evidence>
<organism evidence="5">
    <name type="scientific">Thelazia callipaeda</name>
    <name type="common">Oriental eyeworm</name>
    <name type="synonym">Parasitic nematode</name>
    <dbReference type="NCBI Taxonomy" id="103827"/>
    <lineage>
        <taxon>Eukaryota</taxon>
        <taxon>Metazoa</taxon>
        <taxon>Ecdysozoa</taxon>
        <taxon>Nematoda</taxon>
        <taxon>Chromadorea</taxon>
        <taxon>Rhabditida</taxon>
        <taxon>Spirurina</taxon>
        <taxon>Spiruromorpha</taxon>
        <taxon>Thelazioidea</taxon>
        <taxon>Thelaziidae</taxon>
        <taxon>Thelazia</taxon>
    </lineage>
</organism>
<feature type="domain" description="Tyrosine-protein phosphatase" evidence="1">
    <location>
        <begin position="61"/>
        <end position="281"/>
    </location>
</feature>
<keyword evidence="4" id="KW-1185">Reference proteome</keyword>
<dbReference type="SMART" id="SM00404">
    <property type="entry name" value="PTPc_motif"/>
    <property type="match status" value="1"/>
</dbReference>
<reference evidence="3 4" key="2">
    <citation type="submission" date="2018-11" db="EMBL/GenBank/DDBJ databases">
        <authorList>
            <consortium name="Pathogen Informatics"/>
        </authorList>
    </citation>
    <scope>NUCLEOTIDE SEQUENCE [LARGE SCALE GENOMIC DNA]</scope>
</reference>
<dbReference type="PROSITE" id="PS50056">
    <property type="entry name" value="TYR_PHOSPHATASE_2"/>
    <property type="match status" value="1"/>
</dbReference>
<name>A0A0N5D3J2_THECL</name>
<accession>A0A0N5D3J2</accession>
<dbReference type="PRINTS" id="PR00700">
    <property type="entry name" value="PRTYPHPHTASE"/>
</dbReference>
<dbReference type="EMBL" id="UYYF01004513">
    <property type="protein sequence ID" value="VDN04956.1"/>
    <property type="molecule type" value="Genomic_DNA"/>
</dbReference>
<gene>
    <name evidence="3" type="ORF">TCLT_LOCUS7493</name>
</gene>
<dbReference type="InterPro" id="IPR052782">
    <property type="entry name" value="Oocyte-zygote_transition_reg"/>
</dbReference>
<evidence type="ECO:0000313" key="3">
    <source>
        <dbReference type="EMBL" id="VDN04956.1"/>
    </source>
</evidence>
<dbReference type="OMA" id="ANWIKLW"/>
<proteinExistence type="predicted"/>
<sequence length="297" mass="33857">MIETFQLTIDQSKLTKSINRQIQTNSAIETVVLGKVAISDSAMLVIDEFVERSCAAGIEGLRKEFANLKGFIPPNFHHNQCLANFNRNRYKDVVCLDSTRVVLTLNVPPETDYIHANWIKLWGVDHVFIATQGPLESTVGDFWRMIYQEEAKTILMLAKTVEDNKQKCVQYWPEKDGSRRKHGCMYVSNKKVEKDDKFTKNTIEVIPEGSANSVILKLIQMTDWPDRGVPKSGMSVLRMLKLIEPNGPCVVHCSAGIGRTGTVILVETCLQRLWKGYRLNVRFFFDFKCDHLCLIIE</sequence>
<dbReference type="InterPro" id="IPR016130">
    <property type="entry name" value="Tyr_Pase_AS"/>
</dbReference>
<dbReference type="Gene3D" id="3.90.190.10">
    <property type="entry name" value="Protein tyrosine phosphatase superfamily"/>
    <property type="match status" value="1"/>
</dbReference>
<dbReference type="Proteomes" id="UP000276776">
    <property type="component" value="Unassembled WGS sequence"/>
</dbReference>
<evidence type="ECO:0000259" key="2">
    <source>
        <dbReference type="PROSITE" id="PS50056"/>
    </source>
</evidence>
<dbReference type="InterPro" id="IPR003595">
    <property type="entry name" value="Tyr_Pase_cat"/>
</dbReference>
<feature type="domain" description="Tyrosine specific protein phosphatases" evidence="2">
    <location>
        <begin position="234"/>
        <end position="267"/>
    </location>
</feature>
<reference evidence="5" key="1">
    <citation type="submission" date="2017-02" db="UniProtKB">
        <authorList>
            <consortium name="WormBaseParasite"/>
        </authorList>
    </citation>
    <scope>IDENTIFICATION</scope>
</reference>
<protein>
    <submittedName>
        <fullName evidence="5">Protein-tyrosine phosphatase</fullName>
    </submittedName>
</protein>